<organism evidence="3 4">
    <name type="scientific">Nocardioides taihuensis</name>
    <dbReference type="NCBI Taxonomy" id="1835606"/>
    <lineage>
        <taxon>Bacteria</taxon>
        <taxon>Bacillati</taxon>
        <taxon>Actinomycetota</taxon>
        <taxon>Actinomycetes</taxon>
        <taxon>Propionibacteriales</taxon>
        <taxon>Nocardioidaceae</taxon>
        <taxon>Nocardioides</taxon>
    </lineage>
</organism>
<proteinExistence type="predicted"/>
<comment type="caution">
    <text evidence="3">The sequence shown here is derived from an EMBL/GenBank/DDBJ whole genome shotgun (WGS) entry which is preliminary data.</text>
</comment>
<keyword evidence="2" id="KW-0732">Signal</keyword>
<name>A0ABW0BEG9_9ACTN</name>
<evidence type="ECO:0000313" key="4">
    <source>
        <dbReference type="Proteomes" id="UP001596087"/>
    </source>
</evidence>
<evidence type="ECO:0000256" key="2">
    <source>
        <dbReference type="SAM" id="SignalP"/>
    </source>
</evidence>
<evidence type="ECO:0008006" key="5">
    <source>
        <dbReference type="Google" id="ProtNLM"/>
    </source>
</evidence>
<evidence type="ECO:0000313" key="3">
    <source>
        <dbReference type="EMBL" id="MFC5175638.1"/>
    </source>
</evidence>
<protein>
    <recommendedName>
        <fullName evidence="5">Secreted protein</fullName>
    </recommendedName>
</protein>
<dbReference type="PROSITE" id="PS51257">
    <property type="entry name" value="PROKAR_LIPOPROTEIN"/>
    <property type="match status" value="1"/>
</dbReference>
<dbReference type="Proteomes" id="UP001596087">
    <property type="component" value="Unassembled WGS sequence"/>
</dbReference>
<gene>
    <name evidence="3" type="ORF">ACFPGP_03075</name>
</gene>
<feature type="chain" id="PRO_5045496141" description="Secreted protein" evidence="2">
    <location>
        <begin position="24"/>
        <end position="161"/>
    </location>
</feature>
<dbReference type="EMBL" id="JBHSKD010000004">
    <property type="protein sequence ID" value="MFC5175638.1"/>
    <property type="molecule type" value="Genomic_DNA"/>
</dbReference>
<keyword evidence="4" id="KW-1185">Reference proteome</keyword>
<sequence>MNKVTAALLGLASVCLVAGCSPAEDDGDGARTPMSGASATPTLDPSSTGRMELDNRSYSPGDLLSVSWPGEDTRGVAYSLDAWDGSEWRTVYYLSAVSPGFRPKGDPTWWDADATGYGWVDVGVTGPGPDAAILPDTAATGTYRLCTANSPEQSCVVLTVD</sequence>
<dbReference type="RefSeq" id="WP_378586714.1">
    <property type="nucleotide sequence ID" value="NZ_JBHSKD010000004.1"/>
</dbReference>
<feature type="compositionally biased region" description="Polar residues" evidence="1">
    <location>
        <begin position="35"/>
        <end position="49"/>
    </location>
</feature>
<evidence type="ECO:0000256" key="1">
    <source>
        <dbReference type="SAM" id="MobiDB-lite"/>
    </source>
</evidence>
<feature type="region of interest" description="Disordered" evidence="1">
    <location>
        <begin position="26"/>
        <end position="56"/>
    </location>
</feature>
<reference evidence="4" key="1">
    <citation type="journal article" date="2019" name="Int. J. Syst. Evol. Microbiol.">
        <title>The Global Catalogue of Microorganisms (GCM) 10K type strain sequencing project: providing services to taxonomists for standard genome sequencing and annotation.</title>
        <authorList>
            <consortium name="The Broad Institute Genomics Platform"/>
            <consortium name="The Broad Institute Genome Sequencing Center for Infectious Disease"/>
            <person name="Wu L."/>
            <person name="Ma J."/>
        </authorList>
    </citation>
    <scope>NUCLEOTIDE SEQUENCE [LARGE SCALE GENOMIC DNA]</scope>
    <source>
        <strain evidence="4">DFY41</strain>
    </source>
</reference>
<accession>A0ABW0BEG9</accession>
<feature type="signal peptide" evidence="2">
    <location>
        <begin position="1"/>
        <end position="23"/>
    </location>
</feature>